<dbReference type="GO" id="GO:0003700">
    <property type="term" value="F:DNA-binding transcription factor activity"/>
    <property type="evidence" value="ECO:0007669"/>
    <property type="project" value="InterPro"/>
</dbReference>
<gene>
    <name evidence="5" type="ORF">A6F49_08750</name>
</gene>
<evidence type="ECO:0000256" key="2">
    <source>
        <dbReference type="ARBA" id="ARBA00023125"/>
    </source>
</evidence>
<dbReference type="SMART" id="SM00345">
    <property type="entry name" value="HTH_GNTR"/>
    <property type="match status" value="1"/>
</dbReference>
<evidence type="ECO:0000313" key="5">
    <source>
        <dbReference type="EMBL" id="OAV61519.1"/>
    </source>
</evidence>
<keyword evidence="2" id="KW-0238">DNA-binding</keyword>
<dbReference type="Gene3D" id="1.20.120.530">
    <property type="entry name" value="GntR ligand-binding domain-like"/>
    <property type="match status" value="1"/>
</dbReference>
<dbReference type="OrthoDB" id="9784718at2"/>
<organism evidence="5 6">
    <name type="scientific">Enteractinococcus helveticum</name>
    <dbReference type="NCBI Taxonomy" id="1837282"/>
    <lineage>
        <taxon>Bacteria</taxon>
        <taxon>Bacillati</taxon>
        <taxon>Actinomycetota</taxon>
        <taxon>Actinomycetes</taxon>
        <taxon>Micrococcales</taxon>
        <taxon>Micrococcaceae</taxon>
    </lineage>
</organism>
<dbReference type="PROSITE" id="PS50949">
    <property type="entry name" value="HTH_GNTR"/>
    <property type="match status" value="1"/>
</dbReference>
<dbReference type="GO" id="GO:0003677">
    <property type="term" value="F:DNA binding"/>
    <property type="evidence" value="ECO:0007669"/>
    <property type="project" value="UniProtKB-KW"/>
</dbReference>
<dbReference type="AlphaFoldDB" id="A0A1B7M0C8"/>
<reference evidence="5 6" key="1">
    <citation type="submission" date="2016-04" db="EMBL/GenBank/DDBJ databases">
        <title>First whole genome shotgun sequence of the bacterium Enteractinococcus sp. strain UASWS1574.</title>
        <authorList>
            <person name="Crovadore J."/>
            <person name="Chablais R."/>
            <person name="Lefort F."/>
        </authorList>
    </citation>
    <scope>NUCLEOTIDE SEQUENCE [LARGE SCALE GENOMIC DNA]</scope>
    <source>
        <strain evidence="5 6">UASWS1574</strain>
    </source>
</reference>
<dbReference type="Pfam" id="PF00392">
    <property type="entry name" value="GntR"/>
    <property type="match status" value="1"/>
</dbReference>
<dbReference type="Pfam" id="PF22673">
    <property type="entry name" value="MCP-like_PDC_1"/>
    <property type="match status" value="1"/>
</dbReference>
<protein>
    <recommendedName>
        <fullName evidence="4">HTH gntR-type domain-containing protein</fullName>
    </recommendedName>
</protein>
<evidence type="ECO:0000259" key="4">
    <source>
        <dbReference type="PROSITE" id="PS50949"/>
    </source>
</evidence>
<dbReference type="PANTHER" id="PTHR43537">
    <property type="entry name" value="TRANSCRIPTIONAL REGULATOR, GNTR FAMILY"/>
    <property type="match status" value="1"/>
</dbReference>
<dbReference type="InterPro" id="IPR011711">
    <property type="entry name" value="GntR_C"/>
</dbReference>
<feature type="domain" description="HTH gntR-type" evidence="4">
    <location>
        <begin position="1"/>
        <end position="65"/>
    </location>
</feature>
<dbReference type="InterPro" id="IPR036390">
    <property type="entry name" value="WH_DNA-bd_sf"/>
</dbReference>
<keyword evidence="6" id="KW-1185">Reference proteome</keyword>
<dbReference type="Gene3D" id="3.30.450.20">
    <property type="entry name" value="PAS domain"/>
    <property type="match status" value="1"/>
</dbReference>
<keyword evidence="1" id="KW-0805">Transcription regulation</keyword>
<dbReference type="CDD" id="cd12913">
    <property type="entry name" value="PDC1_MCP_like"/>
    <property type="match status" value="1"/>
</dbReference>
<dbReference type="Proteomes" id="UP000078292">
    <property type="component" value="Unassembled WGS sequence"/>
</dbReference>
<proteinExistence type="predicted"/>
<keyword evidence="3" id="KW-0804">Transcription</keyword>
<evidence type="ECO:0000313" key="6">
    <source>
        <dbReference type="Proteomes" id="UP000078292"/>
    </source>
</evidence>
<evidence type="ECO:0000256" key="1">
    <source>
        <dbReference type="ARBA" id="ARBA00023015"/>
    </source>
</evidence>
<dbReference type="Gene3D" id="1.10.10.10">
    <property type="entry name" value="Winged helix-like DNA-binding domain superfamily/Winged helix DNA-binding domain"/>
    <property type="match status" value="1"/>
</dbReference>
<accession>A0A1B7M0C8</accession>
<dbReference type="InterPro" id="IPR036388">
    <property type="entry name" value="WH-like_DNA-bd_sf"/>
</dbReference>
<dbReference type="Pfam" id="PF07729">
    <property type="entry name" value="FCD"/>
    <property type="match status" value="1"/>
</dbReference>
<sequence length="467" mass="51373">MEHQLRTGIGIGVLEAGTRLPNEQIMARHMGVSALTFRQALDRLREARLVSTRPGRGGGTFISASLSALEQLSQQALSDISLAKIADLGHSVSELHASAARLAAQRRDDIDINELRLSADRLLEPMTAIERRRASTLYVITIARIARSETLLAALVPLIGEFQLLAWTDEANGLIAELNHAAQQTVDAILRAAHDEAAEAARKHLQLIARQIVRERSLLFATRVTQDDLSPQAAFHELLGHIQQIRASLQNGCQRLIELEAPRYARAEPSDEIDAILKNIASQNNTLLRGAGIAYAPGMLEDSRLWMDWWDSDYGLDLTFKSHDFNARSLQYYDYEHMRWFTEPLRTGKFSVIGPYLDRGGIETSTITVSLPITEGAYAGCVLGADLHIPGIEEILLSKSKATAHDHILVTDAKRVLVSTSPVAMHGALLEPSCTGQLTVVAQENGHPLTHWQLLTAAGNDNQTPRQ</sequence>
<name>A0A1B7M0C8_9MICC</name>
<dbReference type="STRING" id="1837282.A6F49_08750"/>
<dbReference type="EMBL" id="LXEY01000016">
    <property type="protein sequence ID" value="OAV61519.1"/>
    <property type="molecule type" value="Genomic_DNA"/>
</dbReference>
<comment type="caution">
    <text evidence="5">The sequence shown here is derived from an EMBL/GenBank/DDBJ whole genome shotgun (WGS) entry which is preliminary data.</text>
</comment>
<dbReference type="PANTHER" id="PTHR43537:SF24">
    <property type="entry name" value="GLUCONATE OPERON TRANSCRIPTIONAL REPRESSOR"/>
    <property type="match status" value="1"/>
</dbReference>
<dbReference type="InterPro" id="IPR000524">
    <property type="entry name" value="Tscrpt_reg_HTH_GntR"/>
</dbReference>
<evidence type="ECO:0000256" key="3">
    <source>
        <dbReference type="ARBA" id="ARBA00023163"/>
    </source>
</evidence>
<dbReference type="RefSeq" id="WP_043057599.1">
    <property type="nucleotide sequence ID" value="NZ_LXEY01000016.1"/>
</dbReference>
<dbReference type="InterPro" id="IPR008920">
    <property type="entry name" value="TF_FadR/GntR_C"/>
</dbReference>
<dbReference type="SUPFAM" id="SSF46785">
    <property type="entry name" value="Winged helix' DNA-binding domain"/>
    <property type="match status" value="1"/>
</dbReference>